<sequence length="62" mass="6756">MEEVHLMTDMMSGVENAEEPKPLTGLDGQDELLIRPSRPIADAVVSGFVRVREVLGHLSPQG</sequence>
<proteinExistence type="predicted"/>
<dbReference type="Proteomes" id="UP000215563">
    <property type="component" value="Unassembled WGS sequence"/>
</dbReference>
<dbReference type="RefSeq" id="WP_020637861.1">
    <property type="nucleotide sequence ID" value="NZ_KB913032.1"/>
</dbReference>
<evidence type="ECO:0000313" key="2">
    <source>
        <dbReference type="Proteomes" id="UP000215563"/>
    </source>
</evidence>
<name>A0A229RBF3_AMYAL</name>
<accession>A0A229RBF3</accession>
<protein>
    <submittedName>
        <fullName evidence="1">Uncharacterized protein</fullName>
    </submittedName>
</protein>
<keyword evidence="2" id="KW-1185">Reference proteome</keyword>
<comment type="caution">
    <text evidence="1">The sequence shown here is derived from an EMBL/GenBank/DDBJ whole genome shotgun (WGS) entry which is preliminary data.</text>
</comment>
<dbReference type="AlphaFoldDB" id="A0A229RBF3"/>
<evidence type="ECO:0000313" key="1">
    <source>
        <dbReference type="EMBL" id="OXM43791.1"/>
    </source>
</evidence>
<reference evidence="1 2" key="1">
    <citation type="submission" date="2017-07" db="EMBL/GenBank/DDBJ databases">
        <title>Amycolatopsis alba DSM 44262 Genome sequencing and assembly.</title>
        <authorList>
            <person name="Kaur N."/>
            <person name="Mayilraj S."/>
        </authorList>
    </citation>
    <scope>NUCLEOTIDE SEQUENCE [LARGE SCALE GENOMIC DNA]</scope>
    <source>
        <strain evidence="1 2">DSM 44262</strain>
    </source>
</reference>
<organism evidence="1 2">
    <name type="scientific">Amycolatopsis alba DSM 44262</name>
    <dbReference type="NCBI Taxonomy" id="1125972"/>
    <lineage>
        <taxon>Bacteria</taxon>
        <taxon>Bacillati</taxon>
        <taxon>Actinomycetota</taxon>
        <taxon>Actinomycetes</taxon>
        <taxon>Pseudonocardiales</taxon>
        <taxon>Pseudonocardiaceae</taxon>
        <taxon>Amycolatopsis</taxon>
    </lineage>
</organism>
<dbReference type="EMBL" id="NMQU01000140">
    <property type="protein sequence ID" value="OXM43791.1"/>
    <property type="molecule type" value="Genomic_DNA"/>
</dbReference>
<gene>
    <name evidence="1" type="ORF">CFP75_37080</name>
</gene>